<sequence length="219" mass="25728">RHTPTMSNEERITTWLSNYGKDNNLSKEWAPIDKYLKDSHEIVDLTCYEVSGNDDSSTSKKMLDNTARYINGLQFLNGLRNVQIISVLMILEIHRLRVRTHILFFHKRQYTRKLFVTIPQSSSEFFHHPKTHSFSASRSVEDFLILRGKISGKRQEIEPSKLKFSIINNDGSMTKDIIDKLPMPMNVHKYIISFRILANRKLEFVERDFDLYYLISNPT</sequence>
<dbReference type="AlphaFoldDB" id="A0A9N9FMU6"/>
<keyword evidence="2" id="KW-1185">Reference proteome</keyword>
<name>A0A9N9FMU6_9GLOM</name>
<comment type="caution">
    <text evidence="1">The sequence shown here is derived from an EMBL/GenBank/DDBJ whole genome shotgun (WGS) entry which is preliminary data.</text>
</comment>
<reference evidence="1" key="1">
    <citation type="submission" date="2021-06" db="EMBL/GenBank/DDBJ databases">
        <authorList>
            <person name="Kallberg Y."/>
            <person name="Tangrot J."/>
            <person name="Rosling A."/>
        </authorList>
    </citation>
    <scope>NUCLEOTIDE SEQUENCE</scope>
    <source>
        <strain evidence="1">CL551</strain>
    </source>
</reference>
<evidence type="ECO:0000313" key="2">
    <source>
        <dbReference type="Proteomes" id="UP000789342"/>
    </source>
</evidence>
<feature type="non-terminal residue" evidence="1">
    <location>
        <position position="219"/>
    </location>
</feature>
<dbReference type="Proteomes" id="UP000789342">
    <property type="component" value="Unassembled WGS sequence"/>
</dbReference>
<dbReference type="EMBL" id="CAJVPV010003178">
    <property type="protein sequence ID" value="CAG8545263.1"/>
    <property type="molecule type" value="Genomic_DNA"/>
</dbReference>
<protein>
    <submittedName>
        <fullName evidence="1">6240_t:CDS:1</fullName>
    </submittedName>
</protein>
<accession>A0A9N9FMU6</accession>
<gene>
    <name evidence="1" type="ORF">AMORRO_LOCUS5319</name>
</gene>
<proteinExistence type="predicted"/>
<organism evidence="1 2">
    <name type="scientific">Acaulospora morrowiae</name>
    <dbReference type="NCBI Taxonomy" id="94023"/>
    <lineage>
        <taxon>Eukaryota</taxon>
        <taxon>Fungi</taxon>
        <taxon>Fungi incertae sedis</taxon>
        <taxon>Mucoromycota</taxon>
        <taxon>Glomeromycotina</taxon>
        <taxon>Glomeromycetes</taxon>
        <taxon>Diversisporales</taxon>
        <taxon>Acaulosporaceae</taxon>
        <taxon>Acaulospora</taxon>
    </lineage>
</organism>
<evidence type="ECO:0000313" key="1">
    <source>
        <dbReference type="EMBL" id="CAG8545263.1"/>
    </source>
</evidence>
<dbReference type="OrthoDB" id="2422840at2759"/>